<evidence type="ECO:0000256" key="5">
    <source>
        <dbReference type="ARBA" id="ARBA00022840"/>
    </source>
</evidence>
<dbReference type="GO" id="GO:0005524">
    <property type="term" value="F:ATP binding"/>
    <property type="evidence" value="ECO:0007669"/>
    <property type="project" value="UniProtKB-KW"/>
</dbReference>
<name>A0A397W2B9_9GLOM</name>
<proteinExistence type="predicted"/>
<dbReference type="Proteomes" id="UP000266673">
    <property type="component" value="Unassembled WGS sequence"/>
</dbReference>
<comment type="caution">
    <text evidence="7">The sequence shown here is derived from an EMBL/GenBank/DDBJ whole genome shotgun (WGS) entry which is preliminary data.</text>
</comment>
<dbReference type="PANTHER" id="PTHR46716:SF1">
    <property type="entry name" value="MITOGEN-ACTIVATED PROTEIN KINASE KINASE KINASE 7"/>
    <property type="match status" value="1"/>
</dbReference>
<keyword evidence="4 7" id="KW-0418">Kinase</keyword>
<organism evidence="7 8">
    <name type="scientific">Gigaspora rosea</name>
    <dbReference type="NCBI Taxonomy" id="44941"/>
    <lineage>
        <taxon>Eukaryota</taxon>
        <taxon>Fungi</taxon>
        <taxon>Fungi incertae sedis</taxon>
        <taxon>Mucoromycota</taxon>
        <taxon>Glomeromycotina</taxon>
        <taxon>Glomeromycetes</taxon>
        <taxon>Diversisporales</taxon>
        <taxon>Gigasporaceae</taxon>
        <taxon>Gigaspora</taxon>
    </lineage>
</organism>
<dbReference type="PANTHER" id="PTHR46716">
    <property type="entry name" value="MITOGEN-ACTIVATED PROTEIN KINASE KINASE KINASE 7"/>
    <property type="match status" value="1"/>
</dbReference>
<dbReference type="SUPFAM" id="SSF56112">
    <property type="entry name" value="Protein kinase-like (PK-like)"/>
    <property type="match status" value="1"/>
</dbReference>
<dbReference type="GO" id="GO:0004709">
    <property type="term" value="F:MAP kinase kinase kinase activity"/>
    <property type="evidence" value="ECO:0007669"/>
    <property type="project" value="TreeGrafter"/>
</dbReference>
<dbReference type="AlphaFoldDB" id="A0A397W2B9"/>
<evidence type="ECO:0000256" key="2">
    <source>
        <dbReference type="ARBA" id="ARBA00022679"/>
    </source>
</evidence>
<dbReference type="InterPro" id="IPR000719">
    <property type="entry name" value="Prot_kinase_dom"/>
</dbReference>
<keyword evidence="3" id="KW-0547">Nucleotide-binding</keyword>
<dbReference type="InterPro" id="IPR001245">
    <property type="entry name" value="Ser-Thr/Tyr_kinase_cat_dom"/>
</dbReference>
<evidence type="ECO:0000256" key="1">
    <source>
        <dbReference type="ARBA" id="ARBA00022527"/>
    </source>
</evidence>
<dbReference type="Gene3D" id="1.10.510.10">
    <property type="entry name" value="Transferase(Phosphotransferase) domain 1"/>
    <property type="match status" value="2"/>
</dbReference>
<keyword evidence="5" id="KW-0067">ATP-binding</keyword>
<reference evidence="7 8" key="1">
    <citation type="submission" date="2018-06" db="EMBL/GenBank/DDBJ databases">
        <title>Comparative genomics reveals the genomic features of Rhizophagus irregularis, R. cerebriforme, R. diaphanum and Gigaspora rosea, and their symbiotic lifestyle signature.</title>
        <authorList>
            <person name="Morin E."/>
            <person name="San Clemente H."/>
            <person name="Chen E.C.H."/>
            <person name="De La Providencia I."/>
            <person name="Hainaut M."/>
            <person name="Kuo A."/>
            <person name="Kohler A."/>
            <person name="Murat C."/>
            <person name="Tang N."/>
            <person name="Roy S."/>
            <person name="Loubradou J."/>
            <person name="Henrissat B."/>
            <person name="Grigoriev I.V."/>
            <person name="Corradi N."/>
            <person name="Roux C."/>
            <person name="Martin F.M."/>
        </authorList>
    </citation>
    <scope>NUCLEOTIDE SEQUENCE [LARGE SCALE GENOMIC DNA]</scope>
    <source>
        <strain evidence="7 8">DAOM 194757</strain>
    </source>
</reference>
<dbReference type="EMBL" id="QKWP01000173">
    <property type="protein sequence ID" value="RIB25486.1"/>
    <property type="molecule type" value="Genomic_DNA"/>
</dbReference>
<dbReference type="OrthoDB" id="2432957at2759"/>
<keyword evidence="8" id="KW-1185">Reference proteome</keyword>
<evidence type="ECO:0000313" key="7">
    <source>
        <dbReference type="EMBL" id="RIB25486.1"/>
    </source>
</evidence>
<evidence type="ECO:0000313" key="8">
    <source>
        <dbReference type="Proteomes" id="UP000266673"/>
    </source>
</evidence>
<dbReference type="GO" id="GO:0007254">
    <property type="term" value="P:JNK cascade"/>
    <property type="evidence" value="ECO:0007669"/>
    <property type="project" value="TreeGrafter"/>
</dbReference>
<accession>A0A397W2B9</accession>
<keyword evidence="1" id="KW-0723">Serine/threonine-protein kinase</keyword>
<dbReference type="PROSITE" id="PS50011">
    <property type="entry name" value="PROTEIN_KINASE_DOM"/>
    <property type="match status" value="1"/>
</dbReference>
<evidence type="ECO:0000256" key="3">
    <source>
        <dbReference type="ARBA" id="ARBA00022741"/>
    </source>
</evidence>
<keyword evidence="2" id="KW-0808">Transferase</keyword>
<feature type="domain" description="Protein kinase" evidence="6">
    <location>
        <begin position="1"/>
        <end position="261"/>
    </location>
</feature>
<gene>
    <name evidence="7" type="ORF">C2G38_2241376</name>
</gene>
<evidence type="ECO:0000256" key="4">
    <source>
        <dbReference type="ARBA" id="ARBA00022777"/>
    </source>
</evidence>
<sequence length="261" mass="30079">MLILQKDFHNWTSDNSDIDEFIKQTQLNTETFKDIIEWIPFNQFTNIKYLAKGGFGTVFKAVWTDGFINGYIHEYWSNKWPRNGKTDVCLKGLDSSKDIKQEFLNEIKNQHEHGGSSGIKIYGITKNPNDDNYMIVMQYAKQGSLRKLLDSKYNDSYITDFGLCKPVSQDSSSDEVYGVLPYIDPVVLYKEGKEYTQKLDIYSFGIIMSEVFTGYPPYHNIPHDFSLVTQICLGCRPEINCKVPQLLLDLMNKCLDAEPQN</sequence>
<protein>
    <submittedName>
        <fullName evidence="7">Kinase-like domain-containing protein</fullName>
    </submittedName>
</protein>
<dbReference type="Pfam" id="PF07714">
    <property type="entry name" value="PK_Tyr_Ser-Thr"/>
    <property type="match status" value="1"/>
</dbReference>
<dbReference type="GO" id="GO:0006955">
    <property type="term" value="P:immune response"/>
    <property type="evidence" value="ECO:0007669"/>
    <property type="project" value="TreeGrafter"/>
</dbReference>
<dbReference type="InterPro" id="IPR011009">
    <property type="entry name" value="Kinase-like_dom_sf"/>
</dbReference>
<dbReference type="Pfam" id="PF00069">
    <property type="entry name" value="Pkinase"/>
    <property type="match status" value="1"/>
</dbReference>
<dbReference type="STRING" id="44941.A0A397W2B9"/>
<evidence type="ECO:0000259" key="6">
    <source>
        <dbReference type="PROSITE" id="PS50011"/>
    </source>
</evidence>